<dbReference type="AlphaFoldDB" id="A0A8J2BRH8"/>
<organism evidence="1 2">
    <name type="scientific">Candidatus Methylacidithermus pantelleriae</name>
    <dbReference type="NCBI Taxonomy" id="2744239"/>
    <lineage>
        <taxon>Bacteria</taxon>
        <taxon>Pseudomonadati</taxon>
        <taxon>Verrucomicrobiota</taxon>
        <taxon>Methylacidiphilae</taxon>
        <taxon>Methylacidiphilales</taxon>
        <taxon>Methylacidiphilaceae</taxon>
        <taxon>Candidatus Methylacidithermus</taxon>
    </lineage>
</organism>
<protein>
    <submittedName>
        <fullName evidence="1">Uncharacterized protein</fullName>
    </submittedName>
</protein>
<name>A0A8J2BRH8_9BACT</name>
<comment type="caution">
    <text evidence="1">The sequence shown here is derived from an EMBL/GenBank/DDBJ whole genome shotgun (WGS) entry which is preliminary data.</text>
</comment>
<dbReference type="EMBL" id="CAJNOB010000035">
    <property type="protein sequence ID" value="CAF0701656.1"/>
    <property type="molecule type" value="Genomic_DNA"/>
</dbReference>
<proteinExistence type="predicted"/>
<evidence type="ECO:0000313" key="2">
    <source>
        <dbReference type="Proteomes" id="UP000663859"/>
    </source>
</evidence>
<reference evidence="1" key="1">
    <citation type="submission" date="2021-02" db="EMBL/GenBank/DDBJ databases">
        <authorList>
            <person name="Cremers G."/>
            <person name="Picone N."/>
        </authorList>
    </citation>
    <scope>NUCLEOTIDE SEQUENCE</scope>
    <source>
        <strain evidence="1">PQ17</strain>
    </source>
</reference>
<gene>
    <name evidence="1" type="ORF">MPNT_400003</name>
</gene>
<dbReference type="Proteomes" id="UP000663859">
    <property type="component" value="Unassembled WGS sequence"/>
</dbReference>
<evidence type="ECO:0000313" key="1">
    <source>
        <dbReference type="EMBL" id="CAF0701656.1"/>
    </source>
</evidence>
<sequence length="69" mass="7724">MNEKRRIRLDRAKGIVDPLTELVREGARRLIQESIEGKIRGAPGLLCASSVRAGSSSLWVRNGLLQRRL</sequence>
<keyword evidence="2" id="KW-1185">Reference proteome</keyword>
<accession>A0A8J2BRH8</accession>